<dbReference type="EMBL" id="JASNVH010000003">
    <property type="protein sequence ID" value="MDK4306449.1"/>
    <property type="molecule type" value="Genomic_DNA"/>
</dbReference>
<keyword evidence="4" id="KW-0238">DNA-binding</keyword>
<dbReference type="PANTHER" id="PTHR21180">
    <property type="entry name" value="ENDONUCLEASE/EXONUCLEASE/PHOSPHATASE FAMILY DOMAIN-CONTAINING PROTEIN 1"/>
    <property type="match status" value="1"/>
</dbReference>
<keyword evidence="2" id="KW-1133">Transmembrane helix</keyword>
<dbReference type="AlphaFoldDB" id="A0AAP4F511"/>
<dbReference type="GO" id="GO:0003677">
    <property type="term" value="F:DNA binding"/>
    <property type="evidence" value="ECO:0007669"/>
    <property type="project" value="UniProtKB-KW"/>
</dbReference>
<feature type="region of interest" description="Disordered" evidence="1">
    <location>
        <begin position="85"/>
        <end position="128"/>
    </location>
</feature>
<dbReference type="InterPro" id="IPR004509">
    <property type="entry name" value="Competence_ComEA_HhH"/>
</dbReference>
<dbReference type="InterPro" id="IPR010994">
    <property type="entry name" value="RuvA_2-like"/>
</dbReference>
<dbReference type="PANTHER" id="PTHR21180:SF32">
    <property type="entry name" value="ENDONUCLEASE_EXONUCLEASE_PHOSPHATASE FAMILY DOMAIN-CONTAINING PROTEIN 1"/>
    <property type="match status" value="1"/>
</dbReference>
<feature type="transmembrane region" description="Helical" evidence="2">
    <location>
        <begin position="39"/>
        <end position="57"/>
    </location>
</feature>
<dbReference type="SMART" id="SM00278">
    <property type="entry name" value="HhH1"/>
    <property type="match status" value="2"/>
</dbReference>
<feature type="domain" description="Helix-hairpin-helix DNA-binding motif class 1" evidence="3">
    <location>
        <begin position="260"/>
        <end position="279"/>
    </location>
</feature>
<dbReference type="Gene3D" id="1.10.150.320">
    <property type="entry name" value="Photosystem II 12 kDa extrinsic protein"/>
    <property type="match status" value="1"/>
</dbReference>
<sequence length="282" mass="27784">MSPTARLKERIAELTRPTGEEDLMAVDYPKPRFSLSQTAAIAAAVFALIGCVLWWALSSDGLGSGKSDSEQPDFAALAAGSAAASGGNSAGDGTAGSGAAGDATARNDTTGEASAGAKTSGDGTAGPHGVEEIVVSVVGLVHNPGIMTLPEGSRAADALAVAGVLPEADLVRINHAERLSDGQQLVVLGPNDPIPLAAAPNSESSGGNGSTGTGPGANTGPIPLNTASAAELTSLHGVGEATAAAIIEFRDANGGFAAVDQLLEVPGIGPAKFSRLKDEVTV</sequence>
<accession>A0AAP4F511</accession>
<gene>
    <name evidence="4" type="ORF">QPX42_02625</name>
</gene>
<dbReference type="GO" id="GO:0015628">
    <property type="term" value="P:protein secretion by the type II secretion system"/>
    <property type="evidence" value="ECO:0007669"/>
    <property type="project" value="TreeGrafter"/>
</dbReference>
<dbReference type="Pfam" id="PF12836">
    <property type="entry name" value="HHH_3"/>
    <property type="match status" value="1"/>
</dbReference>
<dbReference type="GO" id="GO:0015627">
    <property type="term" value="C:type II protein secretion system complex"/>
    <property type="evidence" value="ECO:0007669"/>
    <property type="project" value="TreeGrafter"/>
</dbReference>
<dbReference type="Proteomes" id="UP001224412">
    <property type="component" value="Unassembled WGS sequence"/>
</dbReference>
<dbReference type="RefSeq" id="WP_284588948.1">
    <property type="nucleotide sequence ID" value="NZ_JASNUC010000007.1"/>
</dbReference>
<name>A0AAP4F511_9CORY</name>
<proteinExistence type="predicted"/>
<dbReference type="GO" id="GO:0006281">
    <property type="term" value="P:DNA repair"/>
    <property type="evidence" value="ECO:0007669"/>
    <property type="project" value="InterPro"/>
</dbReference>
<feature type="domain" description="Helix-hairpin-helix DNA-binding motif class 1" evidence="3">
    <location>
        <begin position="230"/>
        <end position="249"/>
    </location>
</feature>
<evidence type="ECO:0000256" key="1">
    <source>
        <dbReference type="SAM" id="MobiDB-lite"/>
    </source>
</evidence>
<keyword evidence="2" id="KW-0812">Transmembrane</keyword>
<evidence type="ECO:0000256" key="2">
    <source>
        <dbReference type="SAM" id="Phobius"/>
    </source>
</evidence>
<reference evidence="4" key="1">
    <citation type="submission" date="2023-05" db="EMBL/GenBank/DDBJ databases">
        <title>Metabolic capabilities are highly conserved among human nasal-associated Corynebacterium species in pangenomic analyses.</title>
        <authorList>
            <person name="Tran T.H."/>
            <person name="Roberts A.Q."/>
            <person name="Escapa I.F."/>
            <person name="Gao W."/>
            <person name="Conlan S."/>
            <person name="Kong H."/>
            <person name="Segre J.A."/>
            <person name="Kelly M.S."/>
            <person name="Lemon K.P."/>
        </authorList>
    </citation>
    <scope>NUCLEOTIDE SEQUENCE</scope>
    <source>
        <strain evidence="4">KPL2773</strain>
    </source>
</reference>
<comment type="caution">
    <text evidence="4">The sequence shown here is derived from an EMBL/GenBank/DDBJ whole genome shotgun (WGS) entry which is preliminary data.</text>
</comment>
<dbReference type="InterPro" id="IPR003583">
    <property type="entry name" value="Hlx-hairpin-Hlx_DNA-bd_motif"/>
</dbReference>
<dbReference type="SUPFAM" id="SSF47781">
    <property type="entry name" value="RuvA domain 2-like"/>
    <property type="match status" value="1"/>
</dbReference>
<evidence type="ECO:0000259" key="3">
    <source>
        <dbReference type="SMART" id="SM00278"/>
    </source>
</evidence>
<keyword evidence="2" id="KW-0472">Membrane</keyword>
<feature type="compositionally biased region" description="Gly residues" evidence="1">
    <location>
        <begin position="206"/>
        <end position="217"/>
    </location>
</feature>
<organism evidence="4 5">
    <name type="scientific">Corynebacterium pseudodiphtheriticum</name>
    <dbReference type="NCBI Taxonomy" id="37637"/>
    <lineage>
        <taxon>Bacteria</taxon>
        <taxon>Bacillati</taxon>
        <taxon>Actinomycetota</taxon>
        <taxon>Actinomycetes</taxon>
        <taxon>Mycobacteriales</taxon>
        <taxon>Corynebacteriaceae</taxon>
        <taxon>Corynebacterium</taxon>
    </lineage>
</organism>
<evidence type="ECO:0000313" key="5">
    <source>
        <dbReference type="Proteomes" id="UP001224412"/>
    </source>
</evidence>
<feature type="compositionally biased region" description="Gly residues" evidence="1">
    <location>
        <begin position="88"/>
        <end position="99"/>
    </location>
</feature>
<dbReference type="InterPro" id="IPR051675">
    <property type="entry name" value="Endo/Exo/Phosphatase_dom_1"/>
</dbReference>
<feature type="region of interest" description="Disordered" evidence="1">
    <location>
        <begin position="196"/>
        <end position="224"/>
    </location>
</feature>
<dbReference type="NCBIfam" id="TIGR00426">
    <property type="entry name" value="competence protein ComEA helix-hairpin-helix repeat region"/>
    <property type="match status" value="1"/>
</dbReference>
<protein>
    <submittedName>
        <fullName evidence="4">ComEA family DNA-binding protein</fullName>
    </submittedName>
</protein>
<evidence type="ECO:0000313" key="4">
    <source>
        <dbReference type="EMBL" id="MDK4306449.1"/>
    </source>
</evidence>